<evidence type="ECO:0000313" key="6">
    <source>
        <dbReference type="Proteomes" id="UP000094741"/>
    </source>
</evidence>
<dbReference type="OrthoDB" id="5856439at2"/>
<dbReference type="Proteomes" id="UP000094741">
    <property type="component" value="Unassembled WGS sequence"/>
</dbReference>
<dbReference type="Gene3D" id="3.30.70.270">
    <property type="match status" value="1"/>
</dbReference>
<protein>
    <recommendedName>
        <fullName evidence="2">diguanylate cyclase</fullName>
        <ecNumber evidence="2">2.7.7.65</ecNumber>
    </recommendedName>
</protein>
<dbReference type="SMART" id="SM00267">
    <property type="entry name" value="GGDEF"/>
    <property type="match status" value="1"/>
</dbReference>
<evidence type="ECO:0000256" key="2">
    <source>
        <dbReference type="ARBA" id="ARBA00012528"/>
    </source>
</evidence>
<dbReference type="SUPFAM" id="SSF55073">
    <property type="entry name" value="Nucleotide cyclase"/>
    <property type="match status" value="1"/>
</dbReference>
<comment type="caution">
    <text evidence="5">The sequence shown here is derived from an EMBL/GenBank/DDBJ whole genome shotgun (WGS) entry which is preliminary data.</text>
</comment>
<evidence type="ECO:0000259" key="4">
    <source>
        <dbReference type="PROSITE" id="PS50887"/>
    </source>
</evidence>
<evidence type="ECO:0000256" key="3">
    <source>
        <dbReference type="ARBA" id="ARBA00034247"/>
    </source>
</evidence>
<dbReference type="InterPro" id="IPR000160">
    <property type="entry name" value="GGDEF_dom"/>
</dbReference>
<dbReference type="NCBIfam" id="TIGR00254">
    <property type="entry name" value="GGDEF"/>
    <property type="match status" value="1"/>
</dbReference>
<proteinExistence type="predicted"/>
<dbReference type="EMBL" id="AJYQ02000107">
    <property type="protein sequence ID" value="OEE33033.1"/>
    <property type="molecule type" value="Genomic_DNA"/>
</dbReference>
<dbReference type="EC" id="2.7.7.65" evidence="2"/>
<dbReference type="RefSeq" id="WP_017039475.1">
    <property type="nucleotide sequence ID" value="NZ_AJYQ02000107.1"/>
</dbReference>
<dbReference type="PANTHER" id="PTHR45138:SF9">
    <property type="entry name" value="DIGUANYLATE CYCLASE DGCM-RELATED"/>
    <property type="match status" value="1"/>
</dbReference>
<dbReference type="GO" id="GO:0052621">
    <property type="term" value="F:diguanylate cyclase activity"/>
    <property type="evidence" value="ECO:0007669"/>
    <property type="project" value="UniProtKB-EC"/>
</dbReference>
<reference evidence="5 6" key="1">
    <citation type="journal article" date="2012" name="Science">
        <title>Ecological populations of bacteria act as socially cohesive units of antibiotic production and resistance.</title>
        <authorList>
            <person name="Cordero O.X."/>
            <person name="Wildschutte H."/>
            <person name="Kirkup B."/>
            <person name="Proehl S."/>
            <person name="Ngo L."/>
            <person name="Hussain F."/>
            <person name="Le Roux F."/>
            <person name="Mincer T."/>
            <person name="Polz M.F."/>
        </authorList>
    </citation>
    <scope>NUCLEOTIDE SEQUENCE [LARGE SCALE GENOMIC DNA]</scope>
    <source>
        <strain evidence="5 6">ZF-129</strain>
    </source>
</reference>
<dbReference type="InterPro" id="IPR050469">
    <property type="entry name" value="Diguanylate_Cyclase"/>
</dbReference>
<dbReference type="CDD" id="cd01949">
    <property type="entry name" value="GGDEF"/>
    <property type="match status" value="1"/>
</dbReference>
<dbReference type="Pfam" id="PF00990">
    <property type="entry name" value="GGDEF"/>
    <property type="match status" value="1"/>
</dbReference>
<dbReference type="InterPro" id="IPR029787">
    <property type="entry name" value="Nucleotide_cyclase"/>
</dbReference>
<comment type="cofactor">
    <cofactor evidence="1">
        <name>Mg(2+)</name>
        <dbReference type="ChEBI" id="CHEBI:18420"/>
    </cofactor>
</comment>
<comment type="catalytic activity">
    <reaction evidence="3">
        <text>2 GTP = 3',3'-c-di-GMP + 2 diphosphate</text>
        <dbReference type="Rhea" id="RHEA:24898"/>
        <dbReference type="ChEBI" id="CHEBI:33019"/>
        <dbReference type="ChEBI" id="CHEBI:37565"/>
        <dbReference type="ChEBI" id="CHEBI:58805"/>
        <dbReference type="EC" id="2.7.7.65"/>
    </reaction>
</comment>
<evidence type="ECO:0000256" key="1">
    <source>
        <dbReference type="ARBA" id="ARBA00001946"/>
    </source>
</evidence>
<dbReference type="PROSITE" id="PS50887">
    <property type="entry name" value="GGDEF"/>
    <property type="match status" value="1"/>
</dbReference>
<sequence length="710" mass="81057">MTEPSILHTTALYHAAVSLLEFGKQDESINELACSLSVLLKQTLPVEGVQVCDLSNNKLNFSYDGETLTQDLLGEQLDSFFHLATSINKKKGMLTVPLSMLNQKRMLSQKKERAYDICTLSFDNQGHFALVVVYHPDSEWRKEPQDLPMFALILQNIWQQRLSEMSSQNDRNLIDTQYDIILNQLKGETRKNQAMEIVATALAELAACRDEYQLLQQSIQILHERLGIDRAGAFVIDIKENEYRGVYGIDPDGKYRDESQDVYKFSHLSSPFSAVLTDPEKVLHVENDVTLYYIDQPIGIGWNGMVVLRNEQEALGWFAMDNLWSKQPFDVNLNEAFNIFGKTIARFLVEIRHNSQIRMLGKALSFMSRAENRHDLCRHAVQFAVEQLDIDRVGIFLPTDGDISQIQGTFGVDAEGKIQDESHIILAMPESELNLLAQETPNQLFVLDDTPLYYDSKVVGKGWNACILVRINDVNTVCVFADNLLHKRVLTSQRKQLLQLFFNNVGEMVMRISSQESLIEANNLLEKRIAERTHELEIANKKLSNIAQQDMLTMLKNRRAYEEVLIKLWQAQWQSKGYLSLAVMDLDGFKMVNDTYGHQAGDELLQLLSKYLQIFFHRPSETVFRFGGDEFAILLVDFTPDAAFAHVDKLRKCFRDILEEKYKSVTLSIGLVSTIPNCEKVQEGFFAQADDALYQAKEQGKNCCMSKIIK</sequence>
<name>A0A1E5BD29_9VIBR</name>
<dbReference type="STRING" id="1187848.A1QO_10145"/>
<dbReference type="PANTHER" id="PTHR45138">
    <property type="entry name" value="REGULATORY COMPONENTS OF SENSORY TRANSDUCTION SYSTEM"/>
    <property type="match status" value="1"/>
</dbReference>
<evidence type="ECO:0000313" key="5">
    <source>
        <dbReference type="EMBL" id="OEE33033.1"/>
    </source>
</evidence>
<feature type="domain" description="GGDEF" evidence="4">
    <location>
        <begin position="577"/>
        <end position="709"/>
    </location>
</feature>
<dbReference type="FunFam" id="3.30.70.270:FF:000001">
    <property type="entry name" value="Diguanylate cyclase domain protein"/>
    <property type="match status" value="1"/>
</dbReference>
<accession>A0A1E5BD29</accession>
<organism evidence="5 6">
    <name type="scientific">Vibrio genomosp. F10 str. ZF-129</name>
    <dbReference type="NCBI Taxonomy" id="1187848"/>
    <lineage>
        <taxon>Bacteria</taxon>
        <taxon>Pseudomonadati</taxon>
        <taxon>Pseudomonadota</taxon>
        <taxon>Gammaproteobacteria</taxon>
        <taxon>Vibrionales</taxon>
        <taxon>Vibrionaceae</taxon>
        <taxon>Vibrio</taxon>
    </lineage>
</organism>
<dbReference type="eggNOG" id="COG2199">
    <property type="taxonomic scope" value="Bacteria"/>
</dbReference>
<gene>
    <name evidence="5" type="ORF">A1QO_10145</name>
</gene>
<dbReference type="AlphaFoldDB" id="A0A1E5BD29"/>
<dbReference type="InterPro" id="IPR043128">
    <property type="entry name" value="Rev_trsase/Diguanyl_cyclase"/>
</dbReference>